<dbReference type="EMBL" id="PUHR01000103">
    <property type="protein sequence ID" value="KAG0666559.1"/>
    <property type="molecule type" value="Genomic_DNA"/>
</dbReference>
<dbReference type="InterPro" id="IPR001579">
    <property type="entry name" value="Glyco_hydro_18_chit_AS"/>
</dbReference>
<feature type="domain" description="GH18" evidence="9">
    <location>
        <begin position="39"/>
        <end position="299"/>
    </location>
</feature>
<keyword evidence="3" id="KW-0146">Chitin degradation</keyword>
<dbReference type="Pfam" id="PF00704">
    <property type="entry name" value="Glyco_hydro_18"/>
    <property type="match status" value="1"/>
</dbReference>
<dbReference type="Gene3D" id="3.20.20.80">
    <property type="entry name" value="Glycosidases"/>
    <property type="match status" value="1"/>
</dbReference>
<evidence type="ECO:0000256" key="1">
    <source>
        <dbReference type="ARBA" id="ARBA00000822"/>
    </source>
</evidence>
<sequence length="299" mass="34803">MTVDDMDRYEIVQALREISLRDPSQFSLDGDNEPINHKVISGIYYTNWSKYSRPRHLPREIDFNLFTHLFYAFYHVDGTTGELKSTDEWADYQAPVEGAESHPNHPEGNLGELFLLKLQNQFKVLLSVGGWSNREEFTEAMQDETKVKRLSKTLVDTMFKYGFDGIDFDWEYPSENGEDSKNFTKLIDSVRFSLDMIETKVYGSPKRRFEITVAIPGTDDNLKGFEFHKLIPLVDYWNVMCYDYAGEWSERTGYHCNLYNPRSRENGENFSAHRSIALLCNKYNIPRNKLVMGIAAYGR</sequence>
<accession>A0A9P7BA31</accession>
<dbReference type="AlphaFoldDB" id="A0A9P7BA31"/>
<dbReference type="InterPro" id="IPR017853">
    <property type="entry name" value="GH"/>
</dbReference>
<dbReference type="OrthoDB" id="76388at2759"/>
<organism evidence="10 11">
    <name type="scientific">Maudiozyma exigua</name>
    <name type="common">Yeast</name>
    <name type="synonym">Kazachstania exigua</name>
    <dbReference type="NCBI Taxonomy" id="34358"/>
    <lineage>
        <taxon>Eukaryota</taxon>
        <taxon>Fungi</taxon>
        <taxon>Dikarya</taxon>
        <taxon>Ascomycota</taxon>
        <taxon>Saccharomycotina</taxon>
        <taxon>Saccharomycetes</taxon>
        <taxon>Saccharomycetales</taxon>
        <taxon>Saccharomycetaceae</taxon>
        <taxon>Maudiozyma</taxon>
    </lineage>
</organism>
<proteinExistence type="inferred from homology"/>
<dbReference type="GO" id="GO:0008843">
    <property type="term" value="F:endochitinase activity"/>
    <property type="evidence" value="ECO:0007669"/>
    <property type="project" value="UniProtKB-EC"/>
</dbReference>
<keyword evidence="4" id="KW-0119">Carbohydrate metabolism</keyword>
<dbReference type="PROSITE" id="PS01095">
    <property type="entry name" value="GH18_1"/>
    <property type="match status" value="1"/>
</dbReference>
<comment type="caution">
    <text evidence="10">The sequence shown here is derived from an EMBL/GenBank/DDBJ whole genome shotgun (WGS) entry which is preliminary data.</text>
</comment>
<dbReference type="InterPro" id="IPR011583">
    <property type="entry name" value="Chitinase_II/V-like_cat"/>
</dbReference>
<comment type="similarity">
    <text evidence="8">Belongs to the glycosyl hydrolase 18 family.</text>
</comment>
<dbReference type="Proteomes" id="UP000750334">
    <property type="component" value="Unassembled WGS sequence"/>
</dbReference>
<reference evidence="10 11" key="1">
    <citation type="submission" date="2020-11" db="EMBL/GenBank/DDBJ databases">
        <title>Kefir isolates.</title>
        <authorList>
            <person name="Marcisauskas S."/>
            <person name="Kim Y."/>
            <person name="Blasche S."/>
        </authorList>
    </citation>
    <scope>NUCLEOTIDE SEQUENCE [LARGE SCALE GENOMIC DNA]</scope>
    <source>
        <strain evidence="10 11">OG2</strain>
    </source>
</reference>
<dbReference type="SMART" id="SM00636">
    <property type="entry name" value="Glyco_18"/>
    <property type="match status" value="1"/>
</dbReference>
<evidence type="ECO:0000256" key="7">
    <source>
        <dbReference type="RuleBase" id="RU000489"/>
    </source>
</evidence>
<dbReference type="PROSITE" id="PS51910">
    <property type="entry name" value="GH18_2"/>
    <property type="match status" value="1"/>
</dbReference>
<keyword evidence="11" id="KW-1185">Reference proteome</keyword>
<evidence type="ECO:0000256" key="6">
    <source>
        <dbReference type="ARBA" id="ARBA00023326"/>
    </source>
</evidence>
<evidence type="ECO:0000256" key="8">
    <source>
        <dbReference type="RuleBase" id="RU004453"/>
    </source>
</evidence>
<evidence type="ECO:0000256" key="5">
    <source>
        <dbReference type="ARBA" id="ARBA00023295"/>
    </source>
</evidence>
<evidence type="ECO:0000259" key="9">
    <source>
        <dbReference type="PROSITE" id="PS51910"/>
    </source>
</evidence>
<evidence type="ECO:0000256" key="4">
    <source>
        <dbReference type="ARBA" id="ARBA00023277"/>
    </source>
</evidence>
<dbReference type="PANTHER" id="PTHR11177:SF317">
    <property type="entry name" value="CHITINASE 12-RELATED"/>
    <property type="match status" value="1"/>
</dbReference>
<dbReference type="GO" id="GO:0000272">
    <property type="term" value="P:polysaccharide catabolic process"/>
    <property type="evidence" value="ECO:0007669"/>
    <property type="project" value="UniProtKB-KW"/>
</dbReference>
<dbReference type="GO" id="GO:0006032">
    <property type="term" value="P:chitin catabolic process"/>
    <property type="evidence" value="ECO:0007669"/>
    <property type="project" value="UniProtKB-KW"/>
</dbReference>
<comment type="catalytic activity">
    <reaction evidence="1">
        <text>Random endo-hydrolysis of N-acetyl-beta-D-glucosaminide (1-&gt;4)-beta-linkages in chitin and chitodextrins.</text>
        <dbReference type="EC" id="3.2.1.14"/>
    </reaction>
</comment>
<evidence type="ECO:0000256" key="3">
    <source>
        <dbReference type="ARBA" id="ARBA00023024"/>
    </source>
</evidence>
<evidence type="ECO:0000256" key="2">
    <source>
        <dbReference type="ARBA" id="ARBA00022801"/>
    </source>
</evidence>
<dbReference type="PANTHER" id="PTHR11177">
    <property type="entry name" value="CHITINASE"/>
    <property type="match status" value="1"/>
</dbReference>
<dbReference type="InterPro" id="IPR001223">
    <property type="entry name" value="Glyco_hydro18_cat"/>
</dbReference>
<dbReference type="SUPFAM" id="SSF51445">
    <property type="entry name" value="(Trans)glycosidases"/>
    <property type="match status" value="1"/>
</dbReference>
<gene>
    <name evidence="10" type="primary">CTS1_1</name>
    <name evidence="10" type="ORF">C6P45_000213</name>
</gene>
<dbReference type="InterPro" id="IPR050314">
    <property type="entry name" value="Glycosyl_Hydrlase_18"/>
</dbReference>
<evidence type="ECO:0000313" key="10">
    <source>
        <dbReference type="EMBL" id="KAG0666559.1"/>
    </source>
</evidence>
<keyword evidence="5 7" id="KW-0326">Glycosidase</keyword>
<dbReference type="GO" id="GO:0005576">
    <property type="term" value="C:extracellular region"/>
    <property type="evidence" value="ECO:0007669"/>
    <property type="project" value="TreeGrafter"/>
</dbReference>
<keyword evidence="2 7" id="KW-0378">Hydrolase</keyword>
<protein>
    <submittedName>
        <fullName evidence="10">Endochitinase 1</fullName>
    </submittedName>
</protein>
<evidence type="ECO:0000313" key="11">
    <source>
        <dbReference type="Proteomes" id="UP000750334"/>
    </source>
</evidence>
<name>A0A9P7BA31_MAUEX</name>
<keyword evidence="6" id="KW-0624">Polysaccharide degradation</keyword>
<dbReference type="GO" id="GO:0008061">
    <property type="term" value="F:chitin binding"/>
    <property type="evidence" value="ECO:0007669"/>
    <property type="project" value="InterPro"/>
</dbReference>